<dbReference type="KEGG" id="pcat:Pcatena_12570"/>
<sequence length="686" mass="71066">MRTGCPCGDRRRTLPSGGLDVFIGEDGGYTSVAVALALLVSLSLTCSLVSVAWLQNRSADVQAVADSTALAGTNVVASYATVATVLDSCVLTLGLAGMVTLGAGLVVSAIPGMAAVGASTVEAAGKVLDARGGFARSAAKGLKALEATLPLAIACRSAAVAQANEEGSAGYTGVAIPFPTQSQSDFSGLDAEVDASEAAAKAAELQQASERAREADARANEAKRAAWRADCVAQPRCLRERADVLAGLDASQNPSYAFEDWTFGAALVRARSYYAARLLAEAPLSPSAEELTNSAVRRAFYEYALGQTRRGRYEELGDGRVEIELPSLPANTEQMRQTTLYTEACWPSTNEQAGPTLHSTADCAGARGASAGHVSLSQLDAGSVRRCGVCRMDSSAMGSVAAASTSIDNGFEHYWKTIVDESERYEAAREDLAEAQEQMRGLADEGASAFDRAMQALAVPRPKLCPPGAWGCVAVVTRGSEAVPSQITSAFLEESTVPAGAAVSAATLAPDGDTEGNDVLVRSFEALSDELFEGDAGVLGSVGALWSRLLEGYGAAMGNLDEAAGRVLDGIDGVFGTTVGSWLRDKLKQSIRDAGLEPADLRLRKPVVTNSQNVLDKAGYDHVSTARELVGKLPDSADPSTLARALGQEVANELGEGEVTIAEIPIPGTDLAVPLTIDVGQLLGAA</sequence>
<reference evidence="4" key="1">
    <citation type="submission" date="2018-11" db="EMBL/GenBank/DDBJ databases">
        <title>Comparative genomics of Parolsenella catena and Libanicoccus massiliensis: Reclassification of Libanicoccus massiliensis as Parolsenella massiliensis comb. nov.</title>
        <authorList>
            <person name="Sakamoto M."/>
            <person name="Ikeyama N."/>
            <person name="Murakami T."/>
            <person name="Mori H."/>
            <person name="Yuki M."/>
            <person name="Ohkuma M."/>
        </authorList>
    </citation>
    <scope>NUCLEOTIDE SEQUENCE [LARGE SCALE GENOMIC DNA]</scope>
    <source>
        <strain evidence="4">JCM 31932</strain>
    </source>
</reference>
<dbReference type="EMBL" id="AP019367">
    <property type="protein sequence ID" value="BBH50670.1"/>
    <property type="molecule type" value="Genomic_DNA"/>
</dbReference>
<keyword evidence="1" id="KW-0175">Coiled coil</keyword>
<name>A0A3G9KAB0_9ACTN</name>
<keyword evidence="2" id="KW-0812">Transmembrane</keyword>
<dbReference type="RefSeq" id="WP_126422667.1">
    <property type="nucleotide sequence ID" value="NZ_AP019367.1"/>
</dbReference>
<dbReference type="OrthoDB" id="3188104at2"/>
<dbReference type="AlphaFoldDB" id="A0A3G9KAB0"/>
<feature type="transmembrane region" description="Helical" evidence="2">
    <location>
        <begin position="32"/>
        <end position="54"/>
    </location>
</feature>
<keyword evidence="2" id="KW-1133">Transmembrane helix</keyword>
<keyword evidence="2" id="KW-0472">Membrane</keyword>
<proteinExistence type="predicted"/>
<evidence type="ECO:0000313" key="4">
    <source>
        <dbReference type="Proteomes" id="UP000273154"/>
    </source>
</evidence>
<feature type="coiled-coil region" evidence="1">
    <location>
        <begin position="418"/>
        <end position="445"/>
    </location>
</feature>
<accession>A0A3G9KAB0</accession>
<keyword evidence="4" id="KW-1185">Reference proteome</keyword>
<organism evidence="3 4">
    <name type="scientific">Parolsenella catena</name>
    <dbReference type="NCBI Taxonomy" id="2003188"/>
    <lineage>
        <taxon>Bacteria</taxon>
        <taxon>Bacillati</taxon>
        <taxon>Actinomycetota</taxon>
        <taxon>Coriobacteriia</taxon>
        <taxon>Coriobacteriales</taxon>
        <taxon>Atopobiaceae</taxon>
        <taxon>Parolsenella</taxon>
    </lineage>
</organism>
<evidence type="ECO:0000256" key="1">
    <source>
        <dbReference type="SAM" id="Coils"/>
    </source>
</evidence>
<evidence type="ECO:0000256" key="2">
    <source>
        <dbReference type="SAM" id="Phobius"/>
    </source>
</evidence>
<evidence type="ECO:0008006" key="5">
    <source>
        <dbReference type="Google" id="ProtNLM"/>
    </source>
</evidence>
<feature type="coiled-coil region" evidence="1">
    <location>
        <begin position="195"/>
        <end position="225"/>
    </location>
</feature>
<protein>
    <recommendedName>
        <fullName evidence="5">Molybdenum cofactor biosynthesis enzyme</fullName>
    </recommendedName>
</protein>
<evidence type="ECO:0000313" key="3">
    <source>
        <dbReference type="EMBL" id="BBH50670.1"/>
    </source>
</evidence>
<dbReference type="Proteomes" id="UP000273154">
    <property type="component" value="Chromosome"/>
</dbReference>
<dbReference type="GeneID" id="88849393"/>
<gene>
    <name evidence="3" type="ORF">Pcatena_12570</name>
</gene>